<dbReference type="EMBL" id="JBHTIR010003578">
    <property type="protein sequence ID" value="MFD0855431.1"/>
    <property type="molecule type" value="Genomic_DNA"/>
</dbReference>
<proteinExistence type="predicted"/>
<organism evidence="2 3">
    <name type="scientific">Actinomadura adrarensis</name>
    <dbReference type="NCBI Taxonomy" id="1819600"/>
    <lineage>
        <taxon>Bacteria</taxon>
        <taxon>Bacillati</taxon>
        <taxon>Actinomycetota</taxon>
        <taxon>Actinomycetes</taxon>
        <taxon>Streptosporangiales</taxon>
        <taxon>Thermomonosporaceae</taxon>
        <taxon>Actinomadura</taxon>
    </lineage>
</organism>
<dbReference type="Gene3D" id="3.20.20.120">
    <property type="entry name" value="Enolase-like C-terminal domain"/>
    <property type="match status" value="1"/>
</dbReference>
<accession>A0ABW3CM91</accession>
<gene>
    <name evidence="2" type="ORF">ACFQ07_24530</name>
</gene>
<feature type="non-terminal residue" evidence="2">
    <location>
        <position position="1"/>
    </location>
</feature>
<dbReference type="Proteomes" id="UP001597083">
    <property type="component" value="Unassembled WGS sequence"/>
</dbReference>
<dbReference type="PANTHER" id="PTHR48080:SF2">
    <property type="entry name" value="D-GALACTONATE DEHYDRATASE"/>
    <property type="match status" value="1"/>
</dbReference>
<comment type="caution">
    <text evidence="2">The sequence shown here is derived from an EMBL/GenBank/DDBJ whole genome shotgun (WGS) entry which is preliminary data.</text>
</comment>
<evidence type="ECO:0000259" key="1">
    <source>
        <dbReference type="Pfam" id="PF13378"/>
    </source>
</evidence>
<reference evidence="3" key="1">
    <citation type="journal article" date="2019" name="Int. J. Syst. Evol. Microbiol.">
        <title>The Global Catalogue of Microorganisms (GCM) 10K type strain sequencing project: providing services to taxonomists for standard genome sequencing and annotation.</title>
        <authorList>
            <consortium name="The Broad Institute Genomics Platform"/>
            <consortium name="The Broad Institute Genome Sequencing Center for Infectious Disease"/>
            <person name="Wu L."/>
            <person name="Ma J."/>
        </authorList>
    </citation>
    <scope>NUCLEOTIDE SEQUENCE [LARGE SCALE GENOMIC DNA]</scope>
    <source>
        <strain evidence="3">JCM 31696</strain>
    </source>
</reference>
<dbReference type="InterPro" id="IPR034593">
    <property type="entry name" value="DgoD-like"/>
</dbReference>
<dbReference type="PANTHER" id="PTHR48080">
    <property type="entry name" value="D-GALACTONATE DEHYDRATASE-RELATED"/>
    <property type="match status" value="1"/>
</dbReference>
<dbReference type="SUPFAM" id="SSF51604">
    <property type="entry name" value="Enolase C-terminal domain-like"/>
    <property type="match status" value="1"/>
</dbReference>
<feature type="domain" description="Enolase C-terminal" evidence="1">
    <location>
        <begin position="3"/>
        <end position="155"/>
    </location>
</feature>
<evidence type="ECO:0000313" key="2">
    <source>
        <dbReference type="EMBL" id="MFD0855431.1"/>
    </source>
</evidence>
<keyword evidence="3" id="KW-1185">Reference proteome</keyword>
<dbReference type="Pfam" id="PF13378">
    <property type="entry name" value="MR_MLE_C"/>
    <property type="match status" value="1"/>
</dbReference>
<dbReference type="InterPro" id="IPR029065">
    <property type="entry name" value="Enolase_C-like"/>
</dbReference>
<protein>
    <submittedName>
        <fullName evidence="2">Enolase C-terminal domain-like protein</fullName>
    </submittedName>
</protein>
<evidence type="ECO:0000313" key="3">
    <source>
        <dbReference type="Proteomes" id="UP001597083"/>
    </source>
</evidence>
<name>A0ABW3CM91_9ACTN</name>
<sequence>DAIAHTGPLFVEEPVAPEFSHLIPSIAAATSVPIATGERLYSRFDFRECLEGGIAVAQPDLSHAGGISECRRIASLAETYGALMAPHCPLGPIALASSLQLDFTIPNFLIQECSIGIHYNEGRGILDYVVNTEALDISSGSFELPTRPGLGIEVDVTELRKAAKAARPWRTPVWRHTDGSLAEW</sequence>
<dbReference type="InterPro" id="IPR036849">
    <property type="entry name" value="Enolase-like_C_sf"/>
</dbReference>